<protein>
    <submittedName>
        <fullName evidence="3">Putative solute:sodium symporter small subunit</fullName>
    </submittedName>
</protein>
<name>A0A1M6ISD4_9FIRM</name>
<dbReference type="EMBL" id="FQZL01000018">
    <property type="protein sequence ID" value="SHJ37371.1"/>
    <property type="molecule type" value="Genomic_DNA"/>
</dbReference>
<dbReference type="Proteomes" id="UP000184052">
    <property type="component" value="Unassembled WGS sequence"/>
</dbReference>
<keyword evidence="1" id="KW-0472">Membrane</keyword>
<feature type="domain" description="Sodium symporter small subunit" evidence="2">
    <location>
        <begin position="17"/>
        <end position="89"/>
    </location>
</feature>
<evidence type="ECO:0000313" key="4">
    <source>
        <dbReference type="Proteomes" id="UP000184052"/>
    </source>
</evidence>
<evidence type="ECO:0000256" key="1">
    <source>
        <dbReference type="SAM" id="Phobius"/>
    </source>
</evidence>
<keyword evidence="4" id="KW-1185">Reference proteome</keyword>
<evidence type="ECO:0000259" key="2">
    <source>
        <dbReference type="Pfam" id="PF13937"/>
    </source>
</evidence>
<dbReference type="AlphaFoldDB" id="A0A1M6ISD4"/>
<dbReference type="STRING" id="1121476.SAMN02745751_02417"/>
<keyword evidence="1" id="KW-1133">Transmembrane helix</keyword>
<feature type="transmembrane region" description="Helical" evidence="1">
    <location>
        <begin position="61"/>
        <end position="81"/>
    </location>
</feature>
<gene>
    <name evidence="3" type="ORF">SAMN02745751_02417</name>
</gene>
<proteinExistence type="predicted"/>
<dbReference type="Pfam" id="PF13937">
    <property type="entry name" value="DUF4212"/>
    <property type="match status" value="1"/>
</dbReference>
<evidence type="ECO:0000313" key="3">
    <source>
        <dbReference type="EMBL" id="SHJ37371.1"/>
    </source>
</evidence>
<keyword evidence="1" id="KW-0812">Transmembrane</keyword>
<reference evidence="3 4" key="1">
    <citation type="submission" date="2016-11" db="EMBL/GenBank/DDBJ databases">
        <authorList>
            <person name="Jaros S."/>
            <person name="Januszkiewicz K."/>
            <person name="Wedrychowicz H."/>
        </authorList>
    </citation>
    <scope>NUCLEOTIDE SEQUENCE [LARGE SCALE GENOMIC DNA]</scope>
    <source>
        <strain evidence="3 4">DSM 17477</strain>
    </source>
</reference>
<dbReference type="InterPro" id="IPR019886">
    <property type="entry name" value="Na_symporter_ssu"/>
</dbReference>
<sequence length="107" mass="12378">MNAINTKEQNEMQRITRKFWEKNLKLITASMVIWFASSYGIVILLGDVLTDVKFLGCTLPFWFGQQGSIMVFFLLVLNYAVRMDRITKSLKREYESSTITDINEKGA</sequence>
<accession>A0A1M6ISD4</accession>
<organism evidence="3 4">
    <name type="scientific">Dethiosulfatibacter aminovorans DSM 17477</name>
    <dbReference type="NCBI Taxonomy" id="1121476"/>
    <lineage>
        <taxon>Bacteria</taxon>
        <taxon>Bacillati</taxon>
        <taxon>Bacillota</taxon>
        <taxon>Tissierellia</taxon>
        <taxon>Dethiosulfatibacter</taxon>
    </lineage>
</organism>
<dbReference type="RefSeq" id="WP_245819874.1">
    <property type="nucleotide sequence ID" value="NZ_FQZL01000018.1"/>
</dbReference>
<dbReference type="NCBIfam" id="TIGR03647">
    <property type="entry name" value="Na_symport_sm"/>
    <property type="match status" value="1"/>
</dbReference>
<feature type="transmembrane region" description="Helical" evidence="1">
    <location>
        <begin position="26"/>
        <end position="49"/>
    </location>
</feature>